<dbReference type="EMBL" id="BAABBN010000004">
    <property type="protein sequence ID" value="GAA3915928.1"/>
    <property type="molecule type" value="Genomic_DNA"/>
</dbReference>
<dbReference type="InterPro" id="IPR000923">
    <property type="entry name" value="BlueCu_1"/>
</dbReference>
<dbReference type="PRINTS" id="PR00155">
    <property type="entry name" value="AMICYANIN"/>
</dbReference>
<name>A0ABP7M613_9GAMM</name>
<dbReference type="InterPro" id="IPR008972">
    <property type="entry name" value="Cupredoxin"/>
</dbReference>
<evidence type="ECO:0000256" key="6">
    <source>
        <dbReference type="ARBA" id="ARBA00022982"/>
    </source>
</evidence>
<comment type="cofactor">
    <cofactor evidence="1">
        <name>Cu cation</name>
        <dbReference type="ChEBI" id="CHEBI:23378"/>
    </cofactor>
</comment>
<evidence type="ECO:0000256" key="2">
    <source>
        <dbReference type="ARBA" id="ARBA00004418"/>
    </source>
</evidence>
<dbReference type="RefSeq" id="WP_344795773.1">
    <property type="nucleotide sequence ID" value="NZ_BAABBN010000004.1"/>
</dbReference>
<comment type="caution">
    <text evidence="10">The sequence shown here is derived from an EMBL/GenBank/DDBJ whole genome shotgun (WGS) entry which is preliminary data.</text>
</comment>
<dbReference type="InterPro" id="IPR002386">
    <property type="entry name" value="Amicyanin/Pseudoazurin"/>
</dbReference>
<dbReference type="Proteomes" id="UP001501565">
    <property type="component" value="Unassembled WGS sequence"/>
</dbReference>
<gene>
    <name evidence="10" type="primary">petE</name>
    <name evidence="10" type="ORF">GCM10022277_08260</name>
</gene>
<evidence type="ECO:0000313" key="11">
    <source>
        <dbReference type="Proteomes" id="UP001501565"/>
    </source>
</evidence>
<dbReference type="Gene3D" id="2.60.40.420">
    <property type="entry name" value="Cupredoxins - blue copper proteins"/>
    <property type="match status" value="1"/>
</dbReference>
<sequence length="106" mass="12157">MKALSTSLLSVVILLSSAMAEAKTVEVEIKKFKFTPQHITINQGDTVVWINKEKRQYHSVWFKSIDTEEPDYFFPDETYQKTFNDVGSFDYECGPHPEMTGSVTVE</sequence>
<evidence type="ECO:0000256" key="5">
    <source>
        <dbReference type="ARBA" id="ARBA00022764"/>
    </source>
</evidence>
<dbReference type="InterPro" id="IPR052721">
    <property type="entry name" value="ET_Amicyanin"/>
</dbReference>
<dbReference type="PANTHER" id="PTHR36507:SF1">
    <property type="entry name" value="BLL1555 PROTEIN"/>
    <property type="match status" value="1"/>
</dbReference>
<keyword evidence="8" id="KW-0732">Signal</keyword>
<evidence type="ECO:0000256" key="4">
    <source>
        <dbReference type="ARBA" id="ARBA00022723"/>
    </source>
</evidence>
<protein>
    <submittedName>
        <fullName evidence="10">Plastocyanin</fullName>
    </submittedName>
</protein>
<dbReference type="Pfam" id="PF00127">
    <property type="entry name" value="Copper-bind"/>
    <property type="match status" value="1"/>
</dbReference>
<organism evidence="10 11">
    <name type="scientific">Litoribacillus peritrichatus</name>
    <dbReference type="NCBI Taxonomy" id="718191"/>
    <lineage>
        <taxon>Bacteria</taxon>
        <taxon>Pseudomonadati</taxon>
        <taxon>Pseudomonadota</taxon>
        <taxon>Gammaproteobacteria</taxon>
        <taxon>Oceanospirillales</taxon>
        <taxon>Oceanospirillaceae</taxon>
        <taxon>Litoribacillus</taxon>
    </lineage>
</organism>
<keyword evidence="3" id="KW-0813">Transport</keyword>
<keyword evidence="5" id="KW-0574">Periplasm</keyword>
<evidence type="ECO:0000256" key="1">
    <source>
        <dbReference type="ARBA" id="ARBA00001935"/>
    </source>
</evidence>
<accession>A0ABP7M613</accession>
<keyword evidence="11" id="KW-1185">Reference proteome</keyword>
<dbReference type="PANTHER" id="PTHR36507">
    <property type="entry name" value="BLL1555 PROTEIN"/>
    <property type="match status" value="1"/>
</dbReference>
<evidence type="ECO:0000256" key="8">
    <source>
        <dbReference type="SAM" id="SignalP"/>
    </source>
</evidence>
<evidence type="ECO:0000313" key="10">
    <source>
        <dbReference type="EMBL" id="GAA3915928.1"/>
    </source>
</evidence>
<evidence type="ECO:0000256" key="3">
    <source>
        <dbReference type="ARBA" id="ARBA00022448"/>
    </source>
</evidence>
<feature type="signal peptide" evidence="8">
    <location>
        <begin position="1"/>
        <end position="22"/>
    </location>
</feature>
<keyword evidence="6" id="KW-0249">Electron transport</keyword>
<reference evidence="11" key="1">
    <citation type="journal article" date="2019" name="Int. J. Syst. Evol. Microbiol.">
        <title>The Global Catalogue of Microorganisms (GCM) 10K type strain sequencing project: providing services to taxonomists for standard genome sequencing and annotation.</title>
        <authorList>
            <consortium name="The Broad Institute Genomics Platform"/>
            <consortium name="The Broad Institute Genome Sequencing Center for Infectious Disease"/>
            <person name="Wu L."/>
            <person name="Ma J."/>
        </authorList>
    </citation>
    <scope>NUCLEOTIDE SEQUENCE [LARGE SCALE GENOMIC DNA]</scope>
    <source>
        <strain evidence="11">JCM 17551</strain>
    </source>
</reference>
<feature type="chain" id="PRO_5046812243" evidence="8">
    <location>
        <begin position="23"/>
        <end position="106"/>
    </location>
</feature>
<dbReference type="SUPFAM" id="SSF49503">
    <property type="entry name" value="Cupredoxins"/>
    <property type="match status" value="1"/>
</dbReference>
<keyword evidence="7" id="KW-0186">Copper</keyword>
<comment type="subcellular location">
    <subcellularLocation>
        <location evidence="2">Periplasm</location>
    </subcellularLocation>
</comment>
<evidence type="ECO:0000256" key="7">
    <source>
        <dbReference type="ARBA" id="ARBA00023008"/>
    </source>
</evidence>
<evidence type="ECO:0000259" key="9">
    <source>
        <dbReference type="Pfam" id="PF00127"/>
    </source>
</evidence>
<keyword evidence="4" id="KW-0479">Metal-binding</keyword>
<proteinExistence type="predicted"/>
<feature type="domain" description="Blue (type 1) copper" evidence="9">
    <location>
        <begin position="24"/>
        <end position="106"/>
    </location>
</feature>